<dbReference type="Proteomes" id="UP000189705">
    <property type="component" value="Unplaced"/>
</dbReference>
<evidence type="ECO:0000313" key="10">
    <source>
        <dbReference type="Proteomes" id="UP000189705"/>
    </source>
</evidence>
<feature type="domain" description="BED-type" evidence="9">
    <location>
        <begin position="297"/>
        <end position="354"/>
    </location>
</feature>
<evidence type="ECO:0000256" key="8">
    <source>
        <dbReference type="SAM" id="MobiDB-lite"/>
    </source>
</evidence>
<dbReference type="RefSeq" id="XP_025049753.1">
    <property type="nucleotide sequence ID" value="XM_025193968.1"/>
</dbReference>
<dbReference type="PANTHER" id="PTHR47241:SF2">
    <property type="entry name" value="ZINC FINGER BED DOMAIN-CONTAINING PROTEIN 6"/>
    <property type="match status" value="1"/>
</dbReference>
<dbReference type="SUPFAM" id="SSF140996">
    <property type="entry name" value="Hermes dimerisation domain"/>
    <property type="match status" value="1"/>
</dbReference>
<dbReference type="AlphaFoldDB" id="A0A3Q0FVK3"/>
<dbReference type="InterPro" id="IPR003656">
    <property type="entry name" value="Znf_BED"/>
</dbReference>
<keyword evidence="4" id="KW-0862">Zinc</keyword>
<evidence type="ECO:0000256" key="4">
    <source>
        <dbReference type="ARBA" id="ARBA00022833"/>
    </source>
</evidence>
<dbReference type="GeneID" id="112548369"/>
<dbReference type="SUPFAM" id="SSF53098">
    <property type="entry name" value="Ribonuclease H-like"/>
    <property type="match status" value="1"/>
</dbReference>
<reference evidence="11" key="1">
    <citation type="submission" date="2025-08" db="UniProtKB">
        <authorList>
            <consortium name="RefSeq"/>
        </authorList>
    </citation>
    <scope>IDENTIFICATION</scope>
</reference>
<dbReference type="GO" id="GO:0046983">
    <property type="term" value="F:protein dimerization activity"/>
    <property type="evidence" value="ECO:0007669"/>
    <property type="project" value="InterPro"/>
</dbReference>
<dbReference type="Pfam" id="PF02892">
    <property type="entry name" value="zf-BED"/>
    <property type="match status" value="2"/>
</dbReference>
<evidence type="ECO:0000259" key="9">
    <source>
        <dbReference type="PROSITE" id="PS50808"/>
    </source>
</evidence>
<dbReference type="PROSITE" id="PS50808">
    <property type="entry name" value="ZF_BED"/>
    <property type="match status" value="2"/>
</dbReference>
<protein>
    <submittedName>
        <fullName evidence="11">Zinc finger BED domain-containing protein 6</fullName>
    </submittedName>
</protein>
<organism evidence="10 11">
    <name type="scientific">Alligator sinensis</name>
    <name type="common">Chinese alligator</name>
    <dbReference type="NCBI Taxonomy" id="38654"/>
    <lineage>
        <taxon>Eukaryota</taxon>
        <taxon>Metazoa</taxon>
        <taxon>Chordata</taxon>
        <taxon>Craniata</taxon>
        <taxon>Vertebrata</taxon>
        <taxon>Euteleostomi</taxon>
        <taxon>Archelosauria</taxon>
        <taxon>Archosauria</taxon>
        <taxon>Crocodylia</taxon>
        <taxon>Alligatoridae</taxon>
        <taxon>Alligatorinae</taxon>
        <taxon>Alligator</taxon>
    </lineage>
</organism>
<keyword evidence="6" id="KW-0539">Nucleus</keyword>
<evidence type="ECO:0000256" key="5">
    <source>
        <dbReference type="ARBA" id="ARBA00023125"/>
    </source>
</evidence>
<sequence length="1034" mass="115173">MSACSLSVPVSPANRCSSYRSARSVEFIPSAHSDTEDEDKAMVEGEEEKAEHHAKEKGNRGTKGKPHHKKLGLSKKFVKDLRPAAAPEQNGESFFMESNTAKRVLLPGTRAKTSIVWNFFHIDPQYTWRAICSICKKSVSRGKPGTHLGTSTLQRHLQAKHSVHWTVATKINAAGGSSVGEDEYAFNMPVSPVSPDSRGSSLSSSGSSDYVPSINFDGDGVEEAESQFFHKKRRKRAVQVNEFHPGKRELARKFAKDIIPTGATSAAPAIVISGEDREPFLIESNTVKRVLVPGTRTKTSAVWNFFYIDPQYTWRAVCTVCKKSVSRGRPGTHLGTSTLQRHLQAMHPVHWAMANKSNGALCNGVGEEAAEDFPPSPAEVDVFLARRNDLSRYFSSREKLSAGYSLTPRGLGVPAPAFSPKSVLSKRKALSPNFGTNQDSQIPTTVRKIRYRENPVAQQINRAITELIIEDMQPYSFFSTPAFQRFMQIVAPDYQLPSRTYFSTKAVPRLHSVVREKVSLALEKAELHKVHLSIDMWTCEPALDYLTVMAHWVSYEVSSSDNTSRTPNFRKQAALCVTGFAKDYTAASILQELNYQIGVWLSPSSLTPGFVVSDSTANVVHAVKDGGFTHVPCFMHCLNVIIQDFLCEHKSTESMLAAAREICLHFNRSAKTRQVLQKFQHMTYLLQHSLKQEVATRWISTFYMLKRLLEQRKAVHDYSVQHRLGGRAGGVILTSLQWSLMAHVCDILEPFVEATREMSACTAGLSQALPLVRRLLLTLQNMRKDFQIKGATLALGLVDDLSLRIETDSRLCAVLRSEHYILATLLDPFFKDSLEEFLPRGSDLASYKQILIEAVSEHMCLSMESCPMENRKASGQSALTGTEPFARHFKKDPAGSGPLNGSSSSKIIALTGKGLLCPSAATIVEEYFHEKPSRISVKDDPLTYWQGKLRRWPALTQVAIQYLGCPPCSLHSEWLFSSTRHLASERRASSGIDNIEQLMFLKINLKSINYDYSTLALGFDTEDEVTQSSEDEMF</sequence>
<evidence type="ECO:0000256" key="7">
    <source>
        <dbReference type="PROSITE-ProRule" id="PRU00027"/>
    </source>
</evidence>
<feature type="compositionally biased region" description="Acidic residues" evidence="8">
    <location>
        <begin position="35"/>
        <end position="48"/>
    </location>
</feature>
<feature type="region of interest" description="Disordered" evidence="8">
    <location>
        <begin position="28"/>
        <end position="71"/>
    </location>
</feature>
<dbReference type="InterPro" id="IPR008906">
    <property type="entry name" value="HATC_C_dom"/>
</dbReference>
<keyword evidence="5" id="KW-0238">DNA-binding</keyword>
<evidence type="ECO:0000256" key="2">
    <source>
        <dbReference type="ARBA" id="ARBA00022723"/>
    </source>
</evidence>
<gene>
    <name evidence="11" type="primary">ZBED6</name>
</gene>
<dbReference type="InterPro" id="IPR012337">
    <property type="entry name" value="RNaseH-like_sf"/>
</dbReference>
<keyword evidence="10" id="KW-1185">Reference proteome</keyword>
<comment type="subcellular location">
    <subcellularLocation>
        <location evidence="1">Nucleus</location>
    </subcellularLocation>
</comment>
<feature type="compositionally biased region" description="Basic residues" evidence="8">
    <location>
        <begin position="60"/>
        <end position="71"/>
    </location>
</feature>
<feature type="domain" description="BED-type" evidence="9">
    <location>
        <begin position="111"/>
        <end position="171"/>
    </location>
</feature>
<dbReference type="GO" id="GO:0003677">
    <property type="term" value="F:DNA binding"/>
    <property type="evidence" value="ECO:0007669"/>
    <property type="project" value="UniProtKB-KW"/>
</dbReference>
<feature type="compositionally biased region" description="Basic and acidic residues" evidence="8">
    <location>
        <begin position="49"/>
        <end position="59"/>
    </location>
</feature>
<dbReference type="InterPro" id="IPR036236">
    <property type="entry name" value="Znf_C2H2_sf"/>
</dbReference>
<proteinExistence type="predicted"/>
<dbReference type="GO" id="GO:0006357">
    <property type="term" value="P:regulation of transcription by RNA polymerase II"/>
    <property type="evidence" value="ECO:0007669"/>
    <property type="project" value="TreeGrafter"/>
</dbReference>
<dbReference type="PANTHER" id="PTHR47241">
    <property type="entry name" value="FINGER PROTEIN, PUTATIVE-RELATED"/>
    <property type="match status" value="1"/>
</dbReference>
<dbReference type="CTD" id="100381270"/>
<dbReference type="InterPro" id="IPR052865">
    <property type="entry name" value="Zinc_finger_BED"/>
</dbReference>
<dbReference type="SMART" id="SM00614">
    <property type="entry name" value="ZnF_BED"/>
    <property type="match status" value="2"/>
</dbReference>
<dbReference type="GO" id="GO:0005634">
    <property type="term" value="C:nucleus"/>
    <property type="evidence" value="ECO:0007669"/>
    <property type="project" value="UniProtKB-SubCell"/>
</dbReference>
<evidence type="ECO:0000256" key="1">
    <source>
        <dbReference type="ARBA" id="ARBA00004123"/>
    </source>
</evidence>
<name>A0A3Q0FVK3_ALLSI</name>
<dbReference type="KEGG" id="asn:112548369"/>
<evidence type="ECO:0000313" key="11">
    <source>
        <dbReference type="RefSeq" id="XP_025049753.1"/>
    </source>
</evidence>
<keyword evidence="3 7" id="KW-0863">Zinc-finger</keyword>
<evidence type="ECO:0000256" key="3">
    <source>
        <dbReference type="ARBA" id="ARBA00022771"/>
    </source>
</evidence>
<dbReference type="SUPFAM" id="SSF57667">
    <property type="entry name" value="beta-beta-alpha zinc fingers"/>
    <property type="match status" value="2"/>
</dbReference>
<accession>A0A3Q0FVK3</accession>
<dbReference type="Pfam" id="PF05699">
    <property type="entry name" value="Dimer_Tnp_hAT"/>
    <property type="match status" value="1"/>
</dbReference>
<keyword evidence="2" id="KW-0479">Metal-binding</keyword>
<evidence type="ECO:0000256" key="6">
    <source>
        <dbReference type="ARBA" id="ARBA00023242"/>
    </source>
</evidence>
<dbReference type="GO" id="GO:0008270">
    <property type="term" value="F:zinc ion binding"/>
    <property type="evidence" value="ECO:0007669"/>
    <property type="project" value="UniProtKB-KW"/>
</dbReference>
<dbReference type="InParanoid" id="A0A3Q0FVK3"/>